<evidence type="ECO:0000256" key="6">
    <source>
        <dbReference type="ARBA" id="ARBA00022989"/>
    </source>
</evidence>
<dbReference type="Gene3D" id="1.10.3470.10">
    <property type="entry name" value="ABC transporter involved in vitamin B12 uptake, BtuC"/>
    <property type="match status" value="1"/>
</dbReference>
<evidence type="ECO:0000256" key="4">
    <source>
        <dbReference type="ARBA" id="ARBA00022475"/>
    </source>
</evidence>
<sequence length="351" mass="36799">MKNYRPMRVNKGNISYLLDKRAVITFLILVCITVLSIIVSAGVGDRFISPLDVGKSLLGIGSKLDQLVVQSFRMPRILIALLAGICLAAAGSILQGLIRNPLASPDIIGVTGGASVAIVLFILLFSTSSGALTVNIAWQPLAAFAGASITGMVVYALSYKNGVSTFRLILIGIGTSMLAQSLTTLLMIKGPIHRVQQANIWITGSVYGANWSEVYVLGVAAVVLLLLSFLAIRHVNIQGLGEEVAKGVGSKVQLHRLYLLLLSTALTACAVSFAGAIGFVGLIAPHIARRLVGSSFGALLPSASLLGGLLVVLADLIGKSAFAPLEIPAGVFTAAIGAPYFIYLLYKSRNQ</sequence>
<keyword evidence="10" id="KW-1185">Reference proteome</keyword>
<keyword evidence="4" id="KW-1003">Cell membrane</keyword>
<evidence type="ECO:0000256" key="8">
    <source>
        <dbReference type="SAM" id="Phobius"/>
    </source>
</evidence>
<evidence type="ECO:0000256" key="5">
    <source>
        <dbReference type="ARBA" id="ARBA00022692"/>
    </source>
</evidence>
<dbReference type="InterPro" id="IPR037294">
    <property type="entry name" value="ABC_BtuC-like"/>
</dbReference>
<keyword evidence="6 8" id="KW-1133">Transmembrane helix</keyword>
<feature type="transmembrane region" description="Helical" evidence="8">
    <location>
        <begin position="21"/>
        <end position="43"/>
    </location>
</feature>
<evidence type="ECO:0000256" key="7">
    <source>
        <dbReference type="ARBA" id="ARBA00023136"/>
    </source>
</evidence>
<dbReference type="PANTHER" id="PTHR30472:SF24">
    <property type="entry name" value="FERRIC ENTEROBACTIN TRANSPORT SYSTEM PERMEASE PROTEIN FEPG"/>
    <property type="match status" value="1"/>
</dbReference>
<dbReference type="STRING" id="1441095.AM592_12480"/>
<dbReference type="Pfam" id="PF01032">
    <property type="entry name" value="FecCD"/>
    <property type="match status" value="1"/>
</dbReference>
<dbReference type="SUPFAM" id="SSF81345">
    <property type="entry name" value="ABC transporter involved in vitamin B12 uptake, BtuC"/>
    <property type="match status" value="1"/>
</dbReference>
<evidence type="ECO:0000256" key="2">
    <source>
        <dbReference type="ARBA" id="ARBA00007935"/>
    </source>
</evidence>
<dbReference type="CDD" id="cd06550">
    <property type="entry name" value="TM_ABC_iron-siderophores_like"/>
    <property type="match status" value="1"/>
</dbReference>
<gene>
    <name evidence="9" type="ORF">AM592_12480</name>
</gene>
<comment type="subcellular location">
    <subcellularLocation>
        <location evidence="1">Cell membrane</location>
        <topology evidence="1">Multi-pass membrane protein</topology>
    </subcellularLocation>
</comment>
<feature type="transmembrane region" description="Helical" evidence="8">
    <location>
        <begin position="137"/>
        <end position="157"/>
    </location>
</feature>
<dbReference type="RefSeq" id="WP_053604090.1">
    <property type="nucleotide sequence ID" value="NZ_CP012600.1"/>
</dbReference>
<dbReference type="PATRIC" id="fig|1441095.3.peg.2737"/>
<accession>A0A0M4FUZ7</accession>
<evidence type="ECO:0000313" key="10">
    <source>
        <dbReference type="Proteomes" id="UP000067625"/>
    </source>
</evidence>
<dbReference type="EMBL" id="CP012600">
    <property type="protein sequence ID" value="ALC82305.1"/>
    <property type="molecule type" value="Genomic_DNA"/>
</dbReference>
<reference evidence="9 10" key="2">
    <citation type="journal article" date="2016" name="Int. J. Syst. Evol. Microbiol.">
        <title>Bacillus gobiensis sp. nov., isolated from a soil sample.</title>
        <authorList>
            <person name="Liu B."/>
            <person name="Liu G.H."/>
            <person name="Cetin S."/>
            <person name="Schumann P."/>
            <person name="Pan Z.Z."/>
            <person name="Chen Q.Q."/>
        </authorList>
    </citation>
    <scope>NUCLEOTIDE SEQUENCE [LARGE SCALE GENOMIC DNA]</scope>
    <source>
        <strain evidence="9 10">FJAT-4402</strain>
    </source>
</reference>
<keyword evidence="3" id="KW-0813">Transport</keyword>
<evidence type="ECO:0000256" key="1">
    <source>
        <dbReference type="ARBA" id="ARBA00004651"/>
    </source>
</evidence>
<keyword evidence="5 8" id="KW-0812">Transmembrane</keyword>
<reference evidence="10" key="1">
    <citation type="submission" date="2015-08" db="EMBL/GenBank/DDBJ databases">
        <title>Genome sequencing project for genomic taxonomy and phylogenomics of Bacillus-like bacteria.</title>
        <authorList>
            <person name="Liu B."/>
            <person name="Wang J."/>
            <person name="Zhu Y."/>
            <person name="Liu G."/>
            <person name="Chen Q."/>
            <person name="Chen Z."/>
            <person name="Lan J."/>
            <person name="Che J."/>
            <person name="Ge C."/>
            <person name="Shi H."/>
            <person name="Pan Z."/>
            <person name="Liu X."/>
        </authorList>
    </citation>
    <scope>NUCLEOTIDE SEQUENCE [LARGE SCALE GENOMIC DNA]</scope>
    <source>
        <strain evidence="10">FJAT-4402</strain>
    </source>
</reference>
<feature type="transmembrane region" description="Helical" evidence="8">
    <location>
        <begin position="107"/>
        <end position="125"/>
    </location>
</feature>
<proteinExistence type="inferred from homology"/>
<feature type="transmembrane region" description="Helical" evidence="8">
    <location>
        <begin position="257"/>
        <end position="284"/>
    </location>
</feature>
<keyword evidence="7 8" id="KW-0472">Membrane</keyword>
<dbReference type="GO" id="GO:0005886">
    <property type="term" value="C:plasma membrane"/>
    <property type="evidence" value="ECO:0007669"/>
    <property type="project" value="UniProtKB-SubCell"/>
</dbReference>
<dbReference type="PANTHER" id="PTHR30472">
    <property type="entry name" value="FERRIC ENTEROBACTIN TRANSPORT SYSTEM PERMEASE PROTEIN"/>
    <property type="match status" value="1"/>
</dbReference>
<dbReference type="GO" id="GO:0033214">
    <property type="term" value="P:siderophore-iron import into cell"/>
    <property type="evidence" value="ECO:0007669"/>
    <property type="project" value="TreeGrafter"/>
</dbReference>
<comment type="similarity">
    <text evidence="2">Belongs to the binding-protein-dependent transport system permease family. FecCD subfamily.</text>
</comment>
<feature type="transmembrane region" description="Helical" evidence="8">
    <location>
        <begin position="296"/>
        <end position="317"/>
    </location>
</feature>
<feature type="transmembrane region" description="Helical" evidence="8">
    <location>
        <begin position="329"/>
        <end position="346"/>
    </location>
</feature>
<dbReference type="FunFam" id="1.10.3470.10:FF:000001">
    <property type="entry name" value="Vitamin B12 ABC transporter permease BtuC"/>
    <property type="match status" value="1"/>
</dbReference>
<dbReference type="Proteomes" id="UP000067625">
    <property type="component" value="Chromosome"/>
</dbReference>
<name>A0A0M4FUZ7_9BACI</name>
<dbReference type="AlphaFoldDB" id="A0A0M4FUZ7"/>
<evidence type="ECO:0000313" key="9">
    <source>
        <dbReference type="EMBL" id="ALC82305.1"/>
    </source>
</evidence>
<organism evidence="9 10">
    <name type="scientific">Bacillus gobiensis</name>
    <dbReference type="NCBI Taxonomy" id="1441095"/>
    <lineage>
        <taxon>Bacteria</taxon>
        <taxon>Bacillati</taxon>
        <taxon>Bacillota</taxon>
        <taxon>Bacilli</taxon>
        <taxon>Bacillales</taxon>
        <taxon>Bacillaceae</taxon>
        <taxon>Bacillus</taxon>
    </lineage>
</organism>
<dbReference type="GO" id="GO:0022857">
    <property type="term" value="F:transmembrane transporter activity"/>
    <property type="evidence" value="ECO:0007669"/>
    <property type="project" value="InterPro"/>
</dbReference>
<feature type="transmembrane region" description="Helical" evidence="8">
    <location>
        <begin position="214"/>
        <end position="236"/>
    </location>
</feature>
<protein>
    <submittedName>
        <fullName evidence="9">Iron ABC transporter permease</fullName>
    </submittedName>
</protein>
<feature type="transmembrane region" description="Helical" evidence="8">
    <location>
        <begin position="77"/>
        <end position="98"/>
    </location>
</feature>
<evidence type="ECO:0000256" key="3">
    <source>
        <dbReference type="ARBA" id="ARBA00022448"/>
    </source>
</evidence>
<dbReference type="InterPro" id="IPR000522">
    <property type="entry name" value="ABC_transptr_permease_BtuC"/>
</dbReference>